<evidence type="ECO:0000313" key="1">
    <source>
        <dbReference type="Proteomes" id="UP000087766"/>
    </source>
</evidence>
<name>A0A1S3W0R8_VIGRR</name>
<dbReference type="Proteomes" id="UP000087766">
    <property type="component" value="Unplaced"/>
</dbReference>
<protein>
    <submittedName>
        <fullName evidence="2">Uncharacterized protein LOC106780418</fullName>
    </submittedName>
</protein>
<dbReference type="InterPro" id="IPR036397">
    <property type="entry name" value="RNaseH_sf"/>
</dbReference>
<proteinExistence type="predicted"/>
<dbReference type="InterPro" id="IPR043502">
    <property type="entry name" value="DNA/RNA_pol_sf"/>
</dbReference>
<dbReference type="SUPFAM" id="SSF53098">
    <property type="entry name" value="Ribonuclease H-like"/>
    <property type="match status" value="1"/>
</dbReference>
<organism evidence="1 2">
    <name type="scientific">Vigna radiata var. radiata</name>
    <name type="common">Mung bean</name>
    <name type="synonym">Phaseolus aureus</name>
    <dbReference type="NCBI Taxonomy" id="3916"/>
    <lineage>
        <taxon>Eukaryota</taxon>
        <taxon>Viridiplantae</taxon>
        <taxon>Streptophyta</taxon>
        <taxon>Embryophyta</taxon>
        <taxon>Tracheophyta</taxon>
        <taxon>Spermatophyta</taxon>
        <taxon>Magnoliopsida</taxon>
        <taxon>eudicotyledons</taxon>
        <taxon>Gunneridae</taxon>
        <taxon>Pentapetalae</taxon>
        <taxon>rosids</taxon>
        <taxon>fabids</taxon>
        <taxon>Fabales</taxon>
        <taxon>Fabaceae</taxon>
        <taxon>Papilionoideae</taxon>
        <taxon>50 kb inversion clade</taxon>
        <taxon>NPAAA clade</taxon>
        <taxon>indigoferoid/millettioid clade</taxon>
        <taxon>Phaseoleae</taxon>
        <taxon>Vigna</taxon>
    </lineage>
</organism>
<dbReference type="InterPro" id="IPR012337">
    <property type="entry name" value="RNaseH-like_sf"/>
</dbReference>
<dbReference type="PANTHER" id="PTHR31511:SF12">
    <property type="entry name" value="RHO TERMINATION FACTOR N-TERMINAL DOMAIN-CONTAINING PROTEIN"/>
    <property type="match status" value="1"/>
</dbReference>
<dbReference type="AlphaFoldDB" id="A0A1S3W0R8"/>
<keyword evidence="1" id="KW-1185">Reference proteome</keyword>
<reference evidence="2" key="1">
    <citation type="submission" date="2025-08" db="UniProtKB">
        <authorList>
            <consortium name="RefSeq"/>
        </authorList>
    </citation>
    <scope>IDENTIFICATION</scope>
    <source>
        <tissue evidence="2">Leaf</tissue>
    </source>
</reference>
<dbReference type="KEGG" id="vra:106780418"/>
<dbReference type="GeneID" id="106780418"/>
<gene>
    <name evidence="2" type="primary">LOC106780418</name>
</gene>
<dbReference type="Gene3D" id="3.30.420.10">
    <property type="entry name" value="Ribonuclease H-like superfamily/Ribonuclease H"/>
    <property type="match status" value="1"/>
</dbReference>
<dbReference type="PANTHER" id="PTHR31511">
    <property type="entry name" value="PROTEIN CBG23764"/>
    <property type="match status" value="1"/>
</dbReference>
<dbReference type="OrthoDB" id="8191949at2759"/>
<dbReference type="Gene3D" id="3.90.1600.10">
    <property type="entry name" value="Palm domain of DNA polymerase"/>
    <property type="match status" value="1"/>
</dbReference>
<dbReference type="SUPFAM" id="SSF54060">
    <property type="entry name" value="His-Me finger endonucleases"/>
    <property type="match status" value="1"/>
</dbReference>
<dbReference type="GO" id="GO:0003676">
    <property type="term" value="F:nucleic acid binding"/>
    <property type="evidence" value="ECO:0007669"/>
    <property type="project" value="InterPro"/>
</dbReference>
<sequence>MPRVYCGERAVETFFEYLIEEAEKAMEYMGQYTPYDPDKAIEYNPKKCHICELPISPSEIPVVDHWHQAEGGTIRGYAHNSCNLNYQQPNYITIYAHNAAKYDQKLILKHMNSVQGSITAIARSDEEFITISKNYSNGFTSVRLRFVDSYKMLSGSLENLVQNMGGERDLFIQTRKIIPDHLLHLAMRKSVFPYSYITSEAVFDETELPPIGAFFNDLSKEPCSPENYKHAQECWTAFGMKTLGDYNRFYVMLDTLLLSDVISAYRKTAQLSHGLDPAHFISNASYTWSCMLWHSRQKIELLTDIDQYYTFKNNIRGGYCVCSLRYARANNPDVNPNFNPKTEVPSYLFMTDFNALYSKAMCESLPLKNFKWMSRDELDYVERNILDISDNAETGYWLVADIEYPPELHMLHSRIMPVLPENIIPPGGKVPKLVANLRDKTNYGLHYRALKMAVSLGLKIKSIRRGISFHQEPWLQGYIQKNMELRRRAKNDFDKQLYKDFCNMLFGRTCMDVGKHKNVRLITEKGKFLKAVADPYFERATMIGEEIVAVHKTKKSIRYDFPIYIGASVLDISKTYMQDFLYNHVNKNFGETWQLCYSDTDSALIFSEGVNPSHVVKLENQKGPMSWYDCSEYDPSHMCYTDVNKRVPGKMKNEYPKTDIIEFCGVRPKAYSILTTTDNKRKLKGIKSHVIRKQITHQDYLDCLYQNKRFQHKQNTIISKKQRIYSAIMTKTSLDSYDSKVHVWPDNVHTFPHFHVSVMTHQNFMKALIPEIHQQRSSTVGYEHGDSDVEMLDASEL</sequence>
<dbReference type="RefSeq" id="XP_014524190.1">
    <property type="nucleotide sequence ID" value="XM_014668704.1"/>
</dbReference>
<dbReference type="InterPro" id="IPR044925">
    <property type="entry name" value="His-Me_finger_sf"/>
</dbReference>
<dbReference type="InterPro" id="IPR023211">
    <property type="entry name" value="DNA_pol_palm_dom_sf"/>
</dbReference>
<accession>A0A1S3W0R8</accession>
<dbReference type="SUPFAM" id="SSF56672">
    <property type="entry name" value="DNA/RNA polymerases"/>
    <property type="match status" value="1"/>
</dbReference>
<evidence type="ECO:0000313" key="2">
    <source>
        <dbReference type="RefSeq" id="XP_014524190.1"/>
    </source>
</evidence>